<dbReference type="PRINTS" id="PR00400">
    <property type="entry name" value="TETREPRESSOR"/>
</dbReference>
<sequence length="223" mass="24799">MTNAATTPPPDNRRGGLTRDDIVTAALELVRTEGIQAVTMRRLADVIGVTPMALYHHVPNKGVLLDLVVERVGADLRLAHDGRPWTDQIRDYAHAWRVELHRYPGVAGHLLRQAAPPAMSWRIMDDAISLMVEAGYDEQEATRAFAGLVSFVLARCDQEEVMAGHAHADEVEITDDRIRGMLPAAHDNLDLGRVARYLTELSHDEHFAYMLDRILAGIDVQRG</sequence>
<dbReference type="GO" id="GO:0046677">
    <property type="term" value="P:response to antibiotic"/>
    <property type="evidence" value="ECO:0007669"/>
    <property type="project" value="InterPro"/>
</dbReference>
<feature type="DNA-binding region" description="H-T-H motif" evidence="5">
    <location>
        <begin position="39"/>
        <end position="58"/>
    </location>
</feature>
<dbReference type="InterPro" id="IPR003012">
    <property type="entry name" value="Tet_transcr_reg_TetR"/>
</dbReference>
<dbReference type="PROSITE" id="PS50977">
    <property type="entry name" value="HTH_TETR_2"/>
    <property type="match status" value="1"/>
</dbReference>
<keyword evidence="3 5" id="KW-0238">DNA-binding</keyword>
<evidence type="ECO:0000313" key="7">
    <source>
        <dbReference type="EMBL" id="QGG93747.1"/>
    </source>
</evidence>
<evidence type="ECO:0000256" key="2">
    <source>
        <dbReference type="ARBA" id="ARBA00023015"/>
    </source>
</evidence>
<dbReference type="GO" id="GO:0045892">
    <property type="term" value="P:negative regulation of DNA-templated transcription"/>
    <property type="evidence" value="ECO:0007669"/>
    <property type="project" value="InterPro"/>
</dbReference>
<evidence type="ECO:0000256" key="1">
    <source>
        <dbReference type="ARBA" id="ARBA00022491"/>
    </source>
</evidence>
<reference evidence="7 8" key="1">
    <citation type="submission" date="2019-11" db="EMBL/GenBank/DDBJ databases">
        <authorList>
            <person name="He Y."/>
        </authorList>
    </citation>
    <scope>NUCLEOTIDE SEQUENCE [LARGE SCALE GENOMIC DNA]</scope>
    <source>
        <strain evidence="7 8">SCSIO 58843</strain>
    </source>
</reference>
<keyword evidence="2" id="KW-0805">Transcription regulation</keyword>
<dbReference type="SUPFAM" id="SSF46689">
    <property type="entry name" value="Homeodomain-like"/>
    <property type="match status" value="1"/>
</dbReference>
<protein>
    <submittedName>
        <fullName evidence="7">TetR family transcriptional regulator</fullName>
    </submittedName>
</protein>
<dbReference type="RefSeq" id="WP_153757853.1">
    <property type="nucleotide sequence ID" value="NZ_CP045851.1"/>
</dbReference>
<organism evidence="7 8">
    <name type="scientific">Actinomarinicola tropica</name>
    <dbReference type="NCBI Taxonomy" id="2789776"/>
    <lineage>
        <taxon>Bacteria</taxon>
        <taxon>Bacillati</taxon>
        <taxon>Actinomycetota</taxon>
        <taxon>Acidimicrobiia</taxon>
        <taxon>Acidimicrobiales</taxon>
        <taxon>Iamiaceae</taxon>
        <taxon>Actinomarinicola</taxon>
    </lineage>
</organism>
<dbReference type="GO" id="GO:0000976">
    <property type="term" value="F:transcription cis-regulatory region binding"/>
    <property type="evidence" value="ECO:0007669"/>
    <property type="project" value="TreeGrafter"/>
</dbReference>
<dbReference type="PANTHER" id="PTHR30055">
    <property type="entry name" value="HTH-TYPE TRANSCRIPTIONAL REGULATOR RUTR"/>
    <property type="match status" value="1"/>
</dbReference>
<dbReference type="SUPFAM" id="SSF48498">
    <property type="entry name" value="Tetracyclin repressor-like, C-terminal domain"/>
    <property type="match status" value="1"/>
</dbReference>
<dbReference type="Gene3D" id="1.10.357.10">
    <property type="entry name" value="Tetracycline Repressor, domain 2"/>
    <property type="match status" value="1"/>
</dbReference>
<accession>A0A5Q2RIC7</accession>
<dbReference type="InterPro" id="IPR036271">
    <property type="entry name" value="Tet_transcr_reg_TetR-rel_C_sf"/>
</dbReference>
<evidence type="ECO:0000313" key="8">
    <source>
        <dbReference type="Proteomes" id="UP000334019"/>
    </source>
</evidence>
<dbReference type="PANTHER" id="PTHR30055:SF151">
    <property type="entry name" value="TRANSCRIPTIONAL REGULATORY PROTEIN"/>
    <property type="match status" value="1"/>
</dbReference>
<dbReference type="InterPro" id="IPR004111">
    <property type="entry name" value="Repressor_TetR_C"/>
</dbReference>
<evidence type="ECO:0000256" key="5">
    <source>
        <dbReference type="PROSITE-ProRule" id="PRU00335"/>
    </source>
</evidence>
<keyword evidence="8" id="KW-1185">Reference proteome</keyword>
<gene>
    <name evidence="7" type="ORF">GH723_00700</name>
</gene>
<dbReference type="PRINTS" id="PR00455">
    <property type="entry name" value="HTHTETR"/>
</dbReference>
<dbReference type="InterPro" id="IPR009057">
    <property type="entry name" value="Homeodomain-like_sf"/>
</dbReference>
<dbReference type="GO" id="GO:0003700">
    <property type="term" value="F:DNA-binding transcription factor activity"/>
    <property type="evidence" value="ECO:0007669"/>
    <property type="project" value="TreeGrafter"/>
</dbReference>
<evidence type="ECO:0000259" key="6">
    <source>
        <dbReference type="PROSITE" id="PS50977"/>
    </source>
</evidence>
<dbReference type="Proteomes" id="UP000334019">
    <property type="component" value="Chromosome"/>
</dbReference>
<evidence type="ECO:0000256" key="3">
    <source>
        <dbReference type="ARBA" id="ARBA00023125"/>
    </source>
</evidence>
<dbReference type="Pfam" id="PF02909">
    <property type="entry name" value="TetR_C_1"/>
    <property type="match status" value="1"/>
</dbReference>
<feature type="domain" description="HTH tetR-type" evidence="6">
    <location>
        <begin position="16"/>
        <end position="76"/>
    </location>
</feature>
<keyword evidence="1" id="KW-0678">Repressor</keyword>
<proteinExistence type="predicted"/>
<name>A0A5Q2RIC7_9ACTN</name>
<dbReference type="KEGG" id="atq:GH723_00700"/>
<evidence type="ECO:0000256" key="4">
    <source>
        <dbReference type="ARBA" id="ARBA00023163"/>
    </source>
</evidence>
<keyword evidence="4" id="KW-0804">Transcription</keyword>
<dbReference type="AlphaFoldDB" id="A0A5Q2RIC7"/>
<dbReference type="InterPro" id="IPR001647">
    <property type="entry name" value="HTH_TetR"/>
</dbReference>
<dbReference type="InterPro" id="IPR050109">
    <property type="entry name" value="HTH-type_TetR-like_transc_reg"/>
</dbReference>
<dbReference type="Pfam" id="PF00440">
    <property type="entry name" value="TetR_N"/>
    <property type="match status" value="1"/>
</dbReference>
<dbReference type="EMBL" id="CP045851">
    <property type="protein sequence ID" value="QGG93747.1"/>
    <property type="molecule type" value="Genomic_DNA"/>
</dbReference>